<dbReference type="InterPro" id="IPR052208">
    <property type="entry name" value="DmX-like/RAVE_component"/>
</dbReference>
<protein>
    <recommendedName>
        <fullName evidence="3">RAVE complex protein Rav1 C-terminal domain-containing protein</fullName>
    </recommendedName>
</protein>
<proteinExistence type="predicted"/>
<sequence length="198" mass="22266">MVRLDWVSTEDGSHILTAGIAATIYMYTQMSLDPAQQNVALMRESDTSMRRPSLRKASSLVGHAHSYSRLTRWVCTRVLELQSADGLPPVPTTLGWARDGLLIVGMQSEMRVYNQWNLQRRGNESAMPHREPTNPQMLTLALSQSHSMLDQLQKKKEMTPSKSRLFLDLMNKTYANKDPNSSMVLDALSGEGLFEAAR</sequence>
<evidence type="ECO:0000313" key="2">
    <source>
        <dbReference type="Proteomes" id="UP000271889"/>
    </source>
</evidence>
<dbReference type="OrthoDB" id="342131at2759"/>
<dbReference type="AlphaFoldDB" id="A0A3P6STH5"/>
<accession>A0A3P6STH5</accession>
<dbReference type="Proteomes" id="UP000271889">
    <property type="component" value="Unassembled WGS sequence"/>
</dbReference>
<dbReference type="GO" id="GO:0007035">
    <property type="term" value="P:vacuolar acidification"/>
    <property type="evidence" value="ECO:0007669"/>
    <property type="project" value="TreeGrafter"/>
</dbReference>
<keyword evidence="2" id="KW-1185">Reference proteome</keyword>
<evidence type="ECO:0000313" key="1">
    <source>
        <dbReference type="EMBL" id="VDK58394.1"/>
    </source>
</evidence>
<feature type="non-terminal residue" evidence="1">
    <location>
        <position position="198"/>
    </location>
</feature>
<organism evidence="1 2">
    <name type="scientific">Cylicostephanus goldi</name>
    <name type="common">Nematode worm</name>
    <dbReference type="NCBI Taxonomy" id="71465"/>
    <lineage>
        <taxon>Eukaryota</taxon>
        <taxon>Metazoa</taxon>
        <taxon>Ecdysozoa</taxon>
        <taxon>Nematoda</taxon>
        <taxon>Chromadorea</taxon>
        <taxon>Rhabditida</taxon>
        <taxon>Rhabditina</taxon>
        <taxon>Rhabditomorpha</taxon>
        <taxon>Strongyloidea</taxon>
        <taxon>Strongylidae</taxon>
        <taxon>Cylicostephanus</taxon>
    </lineage>
</organism>
<dbReference type="EMBL" id="UYRV01011752">
    <property type="protein sequence ID" value="VDK58394.1"/>
    <property type="molecule type" value="Genomic_DNA"/>
</dbReference>
<name>A0A3P6STH5_CYLGO</name>
<gene>
    <name evidence="1" type="ORF">CGOC_LOCUS4304</name>
</gene>
<dbReference type="PANTHER" id="PTHR13950">
    <property type="entry name" value="RABCONNECTIN-RELATED"/>
    <property type="match status" value="1"/>
</dbReference>
<reference evidence="1 2" key="1">
    <citation type="submission" date="2018-11" db="EMBL/GenBank/DDBJ databases">
        <authorList>
            <consortium name="Pathogen Informatics"/>
        </authorList>
    </citation>
    <scope>NUCLEOTIDE SEQUENCE [LARGE SCALE GENOMIC DNA]</scope>
</reference>
<dbReference type="PANTHER" id="PTHR13950:SF9">
    <property type="entry name" value="RABCONNECTIN-3A"/>
    <property type="match status" value="1"/>
</dbReference>
<evidence type="ECO:0008006" key="3">
    <source>
        <dbReference type="Google" id="ProtNLM"/>
    </source>
</evidence>
<dbReference type="GO" id="GO:0043291">
    <property type="term" value="C:RAVE complex"/>
    <property type="evidence" value="ECO:0007669"/>
    <property type="project" value="TreeGrafter"/>
</dbReference>